<keyword evidence="4" id="KW-0138">CF(0)</keyword>
<keyword evidence="10" id="KW-0066">ATP synthesis</keyword>
<dbReference type="InterPro" id="IPR035908">
    <property type="entry name" value="F0_ATP_A_sf"/>
</dbReference>
<dbReference type="GO" id="GO:0046933">
    <property type="term" value="F:proton-transporting ATP synthase activity, rotational mechanism"/>
    <property type="evidence" value="ECO:0007669"/>
    <property type="project" value="TreeGrafter"/>
</dbReference>
<feature type="transmembrane region" description="Helical" evidence="12">
    <location>
        <begin position="84"/>
        <end position="105"/>
    </location>
</feature>
<dbReference type="SUPFAM" id="SSF81336">
    <property type="entry name" value="F1F0 ATP synthase subunit A"/>
    <property type="match status" value="1"/>
</dbReference>
<organism evidence="13">
    <name type="scientific">Iphiteon panicea</name>
    <dbReference type="NCBI Taxonomy" id="436082"/>
    <lineage>
        <taxon>Eukaryota</taxon>
        <taxon>Metazoa</taxon>
        <taxon>Porifera</taxon>
        <taxon>Hexactinellida</taxon>
        <taxon>Hexasterophora</taxon>
        <taxon>Hexactinosida</taxon>
        <taxon>Dactylocalycidae</taxon>
        <taxon>Iphiteon</taxon>
    </lineage>
</organism>
<dbReference type="AlphaFoldDB" id="A6YHJ4"/>
<dbReference type="InterPro" id="IPR000568">
    <property type="entry name" value="ATP_synth_F0_asu"/>
</dbReference>
<dbReference type="PRINTS" id="PR00123">
    <property type="entry name" value="ATPASEA"/>
</dbReference>
<evidence type="ECO:0000313" key="13">
    <source>
        <dbReference type="EMBL" id="ABQ11833.1"/>
    </source>
</evidence>
<geneLocation type="mitochondrion" evidence="13"/>
<keyword evidence="7 12" id="KW-1133">Transmembrane helix</keyword>
<dbReference type="PROSITE" id="PS00449">
    <property type="entry name" value="ATPASE_A"/>
    <property type="match status" value="1"/>
</dbReference>
<dbReference type="NCBIfam" id="TIGR01131">
    <property type="entry name" value="ATP_synt_6_or_A"/>
    <property type="match status" value="1"/>
</dbReference>
<evidence type="ECO:0000256" key="7">
    <source>
        <dbReference type="ARBA" id="ARBA00022989"/>
    </source>
</evidence>
<dbReference type="GO" id="GO:0045259">
    <property type="term" value="C:proton-transporting ATP synthase complex"/>
    <property type="evidence" value="ECO:0007669"/>
    <property type="project" value="UniProtKB-KW"/>
</dbReference>
<evidence type="ECO:0000256" key="4">
    <source>
        <dbReference type="ARBA" id="ARBA00022547"/>
    </source>
</evidence>
<evidence type="ECO:0000256" key="8">
    <source>
        <dbReference type="ARBA" id="ARBA00023065"/>
    </source>
</evidence>
<dbReference type="PANTHER" id="PTHR11410">
    <property type="entry name" value="ATP SYNTHASE SUBUNIT A"/>
    <property type="match status" value="1"/>
</dbReference>
<accession>A6YHJ4</accession>
<evidence type="ECO:0000256" key="2">
    <source>
        <dbReference type="ARBA" id="ARBA00006810"/>
    </source>
</evidence>
<dbReference type="PANTHER" id="PTHR11410:SF0">
    <property type="entry name" value="ATP SYNTHASE SUBUNIT A"/>
    <property type="match status" value="1"/>
</dbReference>
<evidence type="ECO:0000256" key="6">
    <source>
        <dbReference type="ARBA" id="ARBA00022781"/>
    </source>
</evidence>
<evidence type="ECO:0000256" key="9">
    <source>
        <dbReference type="ARBA" id="ARBA00023136"/>
    </source>
</evidence>
<sequence>MNAAYFDQFNIKKLLYIKYSETILSISNLTIVLTTIIIIILITNNSSKKLLPGRNWTMLNHIHKITQNLTTEHIASKNKQYNTLVAAILILITTINLTGLLPYVFTATSHIIITISLSLTIIIKTSISAIITHKNKFFSIFTPHNTPLPLAPFLIVIESTSYITRIISLGVRLAANISAGHLLLTILSKFTLNIILTNHYILSIIPIIILFLITLLEIIVALVQAYVFTLLTTIYISDSIQLH</sequence>
<feature type="transmembrane region" description="Helical" evidence="12">
    <location>
        <begin position="111"/>
        <end position="131"/>
    </location>
</feature>
<proteinExistence type="inferred from homology"/>
<dbReference type="EMBL" id="EF537576">
    <property type="protein sequence ID" value="ABQ11833.1"/>
    <property type="molecule type" value="Genomic_DNA"/>
</dbReference>
<keyword evidence="13" id="KW-0496">Mitochondrion</keyword>
<keyword evidence="6" id="KW-0375">Hydrogen ion transport</keyword>
<keyword evidence="9 12" id="KW-0472">Membrane</keyword>
<dbReference type="HAMAP" id="MF_01393">
    <property type="entry name" value="ATP_synth_a_bact"/>
    <property type="match status" value="1"/>
</dbReference>
<feature type="transmembrane region" description="Helical" evidence="12">
    <location>
        <begin position="23"/>
        <end position="42"/>
    </location>
</feature>
<keyword evidence="3" id="KW-0813">Transport</keyword>
<evidence type="ECO:0000256" key="3">
    <source>
        <dbReference type="ARBA" id="ARBA00022448"/>
    </source>
</evidence>
<evidence type="ECO:0000256" key="1">
    <source>
        <dbReference type="ARBA" id="ARBA00004141"/>
    </source>
</evidence>
<name>A6YHJ4_9METZ</name>
<reference evidence="13" key="1">
    <citation type="journal article" date="2007" name="Mol. Biol. Evol.">
        <title>Glass sponges and bilaterian animals share derived mitochondrial genomic features: a common ancestry or parallel evolution?</title>
        <authorList>
            <person name="Haen K.M."/>
            <person name="Lang B.F."/>
            <person name="Pomponi S.A."/>
            <person name="Lavrov D.V."/>
        </authorList>
    </citation>
    <scope>NUCLEOTIDE SEQUENCE</scope>
</reference>
<keyword evidence="8" id="KW-0406">Ion transport</keyword>
<dbReference type="GO" id="GO:0005743">
    <property type="term" value="C:mitochondrial inner membrane"/>
    <property type="evidence" value="ECO:0007669"/>
    <property type="project" value="UniProtKB-SubCell"/>
</dbReference>
<dbReference type="CDD" id="cd00310">
    <property type="entry name" value="ATP-synt_Fo_a_6"/>
    <property type="match status" value="1"/>
</dbReference>
<gene>
    <name evidence="13" type="primary">atp6</name>
</gene>
<evidence type="ECO:0000256" key="10">
    <source>
        <dbReference type="ARBA" id="ARBA00023310"/>
    </source>
</evidence>
<feature type="transmembrane region" description="Helical" evidence="12">
    <location>
        <begin position="201"/>
        <end position="228"/>
    </location>
</feature>
<dbReference type="Gene3D" id="1.20.120.220">
    <property type="entry name" value="ATP synthase, F0 complex, subunit A"/>
    <property type="match status" value="1"/>
</dbReference>
<dbReference type="Pfam" id="PF00119">
    <property type="entry name" value="ATP-synt_A"/>
    <property type="match status" value="1"/>
</dbReference>
<comment type="similarity">
    <text evidence="2">Belongs to the ATPase A chain family.</text>
</comment>
<protein>
    <recommendedName>
        <fullName evidence="11">ATP synthase subunit a</fullName>
    </recommendedName>
</protein>
<comment type="subcellular location">
    <subcellularLocation>
        <location evidence="1">Membrane</location>
        <topology evidence="1">Multi-pass membrane protein</topology>
    </subcellularLocation>
    <subcellularLocation>
        <location evidence="11">Mitochondrion inner membrane</location>
        <topology evidence="11">Multi-pass membrane protein</topology>
    </subcellularLocation>
</comment>
<evidence type="ECO:0000256" key="12">
    <source>
        <dbReference type="SAM" id="Phobius"/>
    </source>
</evidence>
<keyword evidence="5 12" id="KW-0812">Transmembrane</keyword>
<dbReference type="InterPro" id="IPR023011">
    <property type="entry name" value="ATP_synth_F0_asu_AS"/>
</dbReference>
<evidence type="ECO:0000256" key="5">
    <source>
        <dbReference type="ARBA" id="ARBA00022692"/>
    </source>
</evidence>
<evidence type="ECO:0000256" key="11">
    <source>
        <dbReference type="RuleBase" id="RU004450"/>
    </source>
</evidence>
<feature type="transmembrane region" description="Helical" evidence="12">
    <location>
        <begin position="173"/>
        <end position="195"/>
    </location>
</feature>
<dbReference type="InterPro" id="IPR045083">
    <property type="entry name" value="ATP_synth_F0_asu_bact/mt"/>
</dbReference>